<comment type="subcellular location">
    <subcellularLocation>
        <location evidence="1">Membrane</location>
        <topology evidence="1">Multi-pass membrane protein</topology>
    </subcellularLocation>
</comment>
<dbReference type="EMBL" id="JBJUIK010000012">
    <property type="protein sequence ID" value="KAL3508339.1"/>
    <property type="molecule type" value="Genomic_DNA"/>
</dbReference>
<protein>
    <submittedName>
        <fullName evidence="6">Uncharacterized protein</fullName>
    </submittedName>
</protein>
<comment type="similarity">
    <text evidence="2">Belongs to the autoinducer-2 exporter (AI-2E) (TC 2.A.86) family.</text>
</comment>
<keyword evidence="3" id="KW-0812">Transmembrane</keyword>
<reference evidence="6 7" key="1">
    <citation type="submission" date="2024-11" db="EMBL/GenBank/DDBJ databases">
        <title>A near-complete genome assembly of Cinchona calisaya.</title>
        <authorList>
            <person name="Lian D.C."/>
            <person name="Zhao X.W."/>
            <person name="Wei L."/>
        </authorList>
    </citation>
    <scope>NUCLEOTIDE SEQUENCE [LARGE SCALE GENOMIC DNA]</scope>
    <source>
        <tissue evidence="6">Nenye</tissue>
    </source>
</reference>
<keyword evidence="4" id="KW-1133">Transmembrane helix</keyword>
<evidence type="ECO:0000256" key="1">
    <source>
        <dbReference type="ARBA" id="ARBA00004141"/>
    </source>
</evidence>
<evidence type="ECO:0000313" key="7">
    <source>
        <dbReference type="Proteomes" id="UP001630127"/>
    </source>
</evidence>
<dbReference type="GO" id="GO:0016020">
    <property type="term" value="C:membrane"/>
    <property type="evidence" value="ECO:0007669"/>
    <property type="project" value="UniProtKB-SubCell"/>
</dbReference>
<evidence type="ECO:0000256" key="3">
    <source>
        <dbReference type="ARBA" id="ARBA00022692"/>
    </source>
</evidence>
<name>A0ABD2YNU0_9GENT</name>
<keyword evidence="5" id="KW-0472">Membrane</keyword>
<dbReference type="PANTHER" id="PTHR21716">
    <property type="entry name" value="TRANSMEMBRANE PROTEIN"/>
    <property type="match status" value="1"/>
</dbReference>
<organism evidence="6 7">
    <name type="scientific">Cinchona calisaya</name>
    <dbReference type="NCBI Taxonomy" id="153742"/>
    <lineage>
        <taxon>Eukaryota</taxon>
        <taxon>Viridiplantae</taxon>
        <taxon>Streptophyta</taxon>
        <taxon>Embryophyta</taxon>
        <taxon>Tracheophyta</taxon>
        <taxon>Spermatophyta</taxon>
        <taxon>Magnoliopsida</taxon>
        <taxon>eudicotyledons</taxon>
        <taxon>Gunneridae</taxon>
        <taxon>Pentapetalae</taxon>
        <taxon>asterids</taxon>
        <taxon>lamiids</taxon>
        <taxon>Gentianales</taxon>
        <taxon>Rubiaceae</taxon>
        <taxon>Cinchonoideae</taxon>
        <taxon>Cinchoneae</taxon>
        <taxon>Cinchona</taxon>
    </lineage>
</organism>
<comment type="caution">
    <text evidence="6">The sequence shown here is derived from an EMBL/GenBank/DDBJ whole genome shotgun (WGS) entry which is preliminary data.</text>
</comment>
<evidence type="ECO:0000313" key="6">
    <source>
        <dbReference type="EMBL" id="KAL3508339.1"/>
    </source>
</evidence>
<evidence type="ECO:0000256" key="5">
    <source>
        <dbReference type="ARBA" id="ARBA00023136"/>
    </source>
</evidence>
<proteinExistence type="inferred from homology"/>
<gene>
    <name evidence="6" type="ORF">ACH5RR_027740</name>
</gene>
<evidence type="ECO:0000256" key="2">
    <source>
        <dbReference type="ARBA" id="ARBA00009773"/>
    </source>
</evidence>
<keyword evidence="7" id="KW-1185">Reference proteome</keyword>
<accession>A0ABD2YNU0</accession>
<dbReference type="InterPro" id="IPR002549">
    <property type="entry name" value="AI-2E-like"/>
</dbReference>
<evidence type="ECO:0000256" key="4">
    <source>
        <dbReference type="ARBA" id="ARBA00022989"/>
    </source>
</evidence>
<dbReference type="PANTHER" id="PTHR21716:SF72">
    <property type="entry name" value="TRANSMEMBRANE PROTEIN C9ORF5 PROTEIN"/>
    <property type="match status" value="1"/>
</dbReference>
<sequence length="126" mass="13768">MESSGKEAGNDKVLSIRQSDWEQIEKSVTGVRSWIADTPGGIGTPEFRNELRRISCESSIVYCASSTEDIPGHSAYRTGLSIIGGMTLFPSAIEGAIMGPLITTVVITIKDLYVEFVFDEPKEDHK</sequence>
<dbReference type="Proteomes" id="UP001630127">
    <property type="component" value="Unassembled WGS sequence"/>
</dbReference>
<dbReference type="AlphaFoldDB" id="A0ABD2YNU0"/>